<dbReference type="AlphaFoldDB" id="A0A6M3MG24"/>
<dbReference type="EMBL" id="MT143878">
    <property type="protein sequence ID" value="QJB04276.1"/>
    <property type="molecule type" value="Genomic_DNA"/>
</dbReference>
<evidence type="ECO:0000313" key="1">
    <source>
        <dbReference type="EMBL" id="QJB04276.1"/>
    </source>
</evidence>
<reference evidence="1" key="1">
    <citation type="submission" date="2020-03" db="EMBL/GenBank/DDBJ databases">
        <title>The deep terrestrial virosphere.</title>
        <authorList>
            <person name="Holmfeldt K."/>
            <person name="Nilsson E."/>
            <person name="Simone D."/>
            <person name="Lopez-Fernandez M."/>
            <person name="Wu X."/>
            <person name="de Brujin I."/>
            <person name="Lundin D."/>
            <person name="Andersson A."/>
            <person name="Bertilsson S."/>
            <person name="Dopson M."/>
        </authorList>
    </citation>
    <scope>NUCLEOTIDE SEQUENCE</scope>
    <source>
        <strain evidence="1">MM171B00386</strain>
    </source>
</reference>
<protein>
    <submittedName>
        <fullName evidence="1">Uncharacterized protein</fullName>
    </submittedName>
</protein>
<sequence>MMSELAARTKLEIKHGIRIERVKGDLIFIMPGFIHDFGDPYHHESMMRTTELGEYGYVSGTGAANWKFIAHEVLDDYVFYPISNYLSKRFGDGGFYQFLRTILGFFWGLNCSFPAKDVVLYTAWDFHGCPAIQVLKKRDGKWVDLPNSAS</sequence>
<proteinExistence type="predicted"/>
<name>A0A6M3MG24_9ZZZZ</name>
<gene>
    <name evidence="1" type="ORF">MM171B00386_0013</name>
</gene>
<accession>A0A6M3MG24</accession>
<organism evidence="1">
    <name type="scientific">viral metagenome</name>
    <dbReference type="NCBI Taxonomy" id="1070528"/>
    <lineage>
        <taxon>unclassified sequences</taxon>
        <taxon>metagenomes</taxon>
        <taxon>organismal metagenomes</taxon>
    </lineage>
</organism>